<dbReference type="Pfam" id="PF00487">
    <property type="entry name" value="FA_desaturase"/>
    <property type="match status" value="1"/>
</dbReference>
<dbReference type="InterPro" id="IPR005804">
    <property type="entry name" value="FA_desaturase_dom"/>
</dbReference>
<comment type="caution">
    <text evidence="3">The sequence shown here is derived from an EMBL/GenBank/DDBJ whole genome shotgun (WGS) entry which is preliminary data.</text>
</comment>
<proteinExistence type="predicted"/>
<dbReference type="InterPro" id="IPR012171">
    <property type="entry name" value="Fatty_acid_desaturase"/>
</dbReference>
<feature type="transmembrane region" description="Helical" evidence="1">
    <location>
        <begin position="154"/>
        <end position="172"/>
    </location>
</feature>
<evidence type="ECO:0000313" key="4">
    <source>
        <dbReference type="Proteomes" id="UP001595699"/>
    </source>
</evidence>
<name>A0ABV7YK56_9ACTN</name>
<dbReference type="PANTHER" id="PTHR19353">
    <property type="entry name" value="FATTY ACID DESATURASE 2"/>
    <property type="match status" value="1"/>
</dbReference>
<keyword evidence="1" id="KW-1133">Transmembrane helix</keyword>
<evidence type="ECO:0000259" key="2">
    <source>
        <dbReference type="Pfam" id="PF00487"/>
    </source>
</evidence>
<evidence type="ECO:0000256" key="1">
    <source>
        <dbReference type="SAM" id="Phobius"/>
    </source>
</evidence>
<dbReference type="CDD" id="cd03506">
    <property type="entry name" value="Delta6-FADS-like"/>
    <property type="match status" value="1"/>
</dbReference>
<sequence>MAILGGMIALLVVIGDSWLQLLIAAGLGIVFTQMAFLAHDIGHRQVFRTKRGAQYAGLALGNFGVGLSYGWWMGKHTRHHANPNHVDEDPDVGVGVIAWSADQAAERTGWASRALAAWQAFLFFPLLLLEGLQLHFQSVRALWSPEVKWKKVEALLLGGRLVGYAAILLATMSPVKALVFFLMQEAVFGFYMGSSFAPNHKGMPMVEGRMDFLRKQVLTSRNVRGGWFVDHALGGLNYQIEHHLFPTMPMPNLRRAQVLVQQFCADHRISYAEVGLFRSYQEVLRHLHSVGAVLRPAAGTST</sequence>
<dbReference type="EMBL" id="JBHRZH010000026">
    <property type="protein sequence ID" value="MFC3764468.1"/>
    <property type="molecule type" value="Genomic_DNA"/>
</dbReference>
<dbReference type="PANTHER" id="PTHR19353:SF19">
    <property type="entry name" value="DELTA(5) FATTY ACID DESATURASE C-RELATED"/>
    <property type="match status" value="1"/>
</dbReference>
<feature type="transmembrane region" description="Helical" evidence="1">
    <location>
        <begin position="6"/>
        <end position="31"/>
    </location>
</feature>
<protein>
    <submittedName>
        <fullName evidence="3">Fatty acid desaturase family protein</fullName>
    </submittedName>
</protein>
<feature type="transmembrane region" description="Helical" evidence="1">
    <location>
        <begin position="116"/>
        <end position="134"/>
    </location>
</feature>
<dbReference type="Proteomes" id="UP001595699">
    <property type="component" value="Unassembled WGS sequence"/>
</dbReference>
<feature type="transmembrane region" description="Helical" evidence="1">
    <location>
        <begin position="52"/>
        <end position="72"/>
    </location>
</feature>
<feature type="domain" description="Fatty acid desaturase" evidence="2">
    <location>
        <begin position="17"/>
        <end position="273"/>
    </location>
</feature>
<organism evidence="3 4">
    <name type="scientific">Tenggerimyces flavus</name>
    <dbReference type="NCBI Taxonomy" id="1708749"/>
    <lineage>
        <taxon>Bacteria</taxon>
        <taxon>Bacillati</taxon>
        <taxon>Actinomycetota</taxon>
        <taxon>Actinomycetes</taxon>
        <taxon>Propionibacteriales</taxon>
        <taxon>Nocardioidaceae</taxon>
        <taxon>Tenggerimyces</taxon>
    </lineage>
</organism>
<keyword evidence="4" id="KW-1185">Reference proteome</keyword>
<keyword evidence="1" id="KW-0812">Transmembrane</keyword>
<gene>
    <name evidence="3" type="ORF">ACFOUW_26770</name>
</gene>
<keyword evidence="1" id="KW-0472">Membrane</keyword>
<reference evidence="4" key="1">
    <citation type="journal article" date="2019" name="Int. J. Syst. Evol. Microbiol.">
        <title>The Global Catalogue of Microorganisms (GCM) 10K type strain sequencing project: providing services to taxonomists for standard genome sequencing and annotation.</title>
        <authorList>
            <consortium name="The Broad Institute Genomics Platform"/>
            <consortium name="The Broad Institute Genome Sequencing Center for Infectious Disease"/>
            <person name="Wu L."/>
            <person name="Ma J."/>
        </authorList>
    </citation>
    <scope>NUCLEOTIDE SEQUENCE [LARGE SCALE GENOMIC DNA]</scope>
    <source>
        <strain evidence="4">CGMCC 4.7241</strain>
    </source>
</reference>
<accession>A0ABV7YK56</accession>
<evidence type="ECO:0000313" key="3">
    <source>
        <dbReference type="EMBL" id="MFC3764468.1"/>
    </source>
</evidence>